<dbReference type="InParanoid" id="A0A0D0BZ42"/>
<gene>
    <name evidence="1" type="ORF">PAXRUDRAFT_18273</name>
</gene>
<dbReference type="STRING" id="930991.A0A0D0BZ42"/>
<dbReference type="HOGENOM" id="CLU_1366647_0_0_1"/>
<evidence type="ECO:0000313" key="2">
    <source>
        <dbReference type="Proteomes" id="UP000054538"/>
    </source>
</evidence>
<dbReference type="AlphaFoldDB" id="A0A0D0BZ42"/>
<name>A0A0D0BZ42_9AGAM</name>
<reference evidence="2" key="2">
    <citation type="submission" date="2015-01" db="EMBL/GenBank/DDBJ databases">
        <title>Evolutionary Origins and Diversification of the Mycorrhizal Mutualists.</title>
        <authorList>
            <consortium name="DOE Joint Genome Institute"/>
            <consortium name="Mycorrhizal Genomics Consortium"/>
            <person name="Kohler A."/>
            <person name="Kuo A."/>
            <person name="Nagy L.G."/>
            <person name="Floudas D."/>
            <person name="Copeland A."/>
            <person name="Barry K.W."/>
            <person name="Cichocki N."/>
            <person name="Veneault-Fourrey C."/>
            <person name="LaButti K."/>
            <person name="Lindquist E.A."/>
            <person name="Lipzen A."/>
            <person name="Lundell T."/>
            <person name="Morin E."/>
            <person name="Murat C."/>
            <person name="Riley R."/>
            <person name="Ohm R."/>
            <person name="Sun H."/>
            <person name="Tunlid A."/>
            <person name="Henrissat B."/>
            <person name="Grigoriev I.V."/>
            <person name="Hibbett D.S."/>
            <person name="Martin F."/>
        </authorList>
    </citation>
    <scope>NUCLEOTIDE SEQUENCE [LARGE SCALE GENOMIC DNA]</scope>
    <source>
        <strain evidence="2">Ve08.2h10</strain>
    </source>
</reference>
<organism evidence="1 2">
    <name type="scientific">Paxillus rubicundulus Ve08.2h10</name>
    <dbReference type="NCBI Taxonomy" id="930991"/>
    <lineage>
        <taxon>Eukaryota</taxon>
        <taxon>Fungi</taxon>
        <taxon>Dikarya</taxon>
        <taxon>Basidiomycota</taxon>
        <taxon>Agaricomycotina</taxon>
        <taxon>Agaricomycetes</taxon>
        <taxon>Agaricomycetidae</taxon>
        <taxon>Boletales</taxon>
        <taxon>Paxilineae</taxon>
        <taxon>Paxillaceae</taxon>
        <taxon>Paxillus</taxon>
    </lineage>
</organism>
<sequence>MASSKETRSQKPHEVEAYMKLYYETKVKPNIEEAHALATATPSGEATVGVKLPPKLETIMKKTRELYQAESPKVKAEVTVHLQQMIAAKEERGEQARKTAGLTVKDKQFYIDKLAPTLAHFFHKLHEVTGWAFTILMGGPSDRLGGSIDVNSFHVGVTRLGNLFDQAYPEFNSGIMRPFSEFLACVYPNNNNQEAEGDVN</sequence>
<protein>
    <submittedName>
        <fullName evidence="1">Unplaced genomic scaffold scaffold_2706, whole genome shotgun sequence</fullName>
    </submittedName>
</protein>
<reference evidence="1 2" key="1">
    <citation type="submission" date="2014-04" db="EMBL/GenBank/DDBJ databases">
        <authorList>
            <consortium name="DOE Joint Genome Institute"/>
            <person name="Kuo A."/>
            <person name="Kohler A."/>
            <person name="Jargeat P."/>
            <person name="Nagy L.G."/>
            <person name="Floudas D."/>
            <person name="Copeland A."/>
            <person name="Barry K.W."/>
            <person name="Cichocki N."/>
            <person name="Veneault-Fourrey C."/>
            <person name="LaButti K."/>
            <person name="Lindquist E.A."/>
            <person name="Lipzen A."/>
            <person name="Lundell T."/>
            <person name="Morin E."/>
            <person name="Murat C."/>
            <person name="Sun H."/>
            <person name="Tunlid A."/>
            <person name="Henrissat B."/>
            <person name="Grigoriev I.V."/>
            <person name="Hibbett D.S."/>
            <person name="Martin F."/>
            <person name="Nordberg H.P."/>
            <person name="Cantor M.N."/>
            <person name="Hua S.X."/>
        </authorList>
    </citation>
    <scope>NUCLEOTIDE SEQUENCE [LARGE SCALE GENOMIC DNA]</scope>
    <source>
        <strain evidence="1 2">Ve08.2h10</strain>
    </source>
</reference>
<dbReference type="Proteomes" id="UP000054538">
    <property type="component" value="Unassembled WGS sequence"/>
</dbReference>
<proteinExistence type="predicted"/>
<keyword evidence="2" id="KW-1185">Reference proteome</keyword>
<evidence type="ECO:0000313" key="1">
    <source>
        <dbReference type="EMBL" id="KIK76367.1"/>
    </source>
</evidence>
<dbReference type="EMBL" id="KN827528">
    <property type="protein sequence ID" value="KIK76367.1"/>
    <property type="molecule type" value="Genomic_DNA"/>
</dbReference>
<dbReference type="OrthoDB" id="2677857at2759"/>
<accession>A0A0D0BZ42</accession>